<dbReference type="EMBL" id="UZAF01016490">
    <property type="protein sequence ID" value="VDO28894.1"/>
    <property type="molecule type" value="Genomic_DNA"/>
</dbReference>
<feature type="region of interest" description="Disordered" evidence="4">
    <location>
        <begin position="1"/>
        <end position="34"/>
    </location>
</feature>
<dbReference type="GO" id="GO:0031436">
    <property type="term" value="C:BRCA1-BARD1 complex"/>
    <property type="evidence" value="ECO:0007669"/>
    <property type="project" value="TreeGrafter"/>
</dbReference>
<dbReference type="SUPFAM" id="SSF48403">
    <property type="entry name" value="Ankyrin repeat"/>
    <property type="match status" value="1"/>
</dbReference>
<dbReference type="GO" id="GO:0070531">
    <property type="term" value="C:BRCA1-A complex"/>
    <property type="evidence" value="ECO:0007669"/>
    <property type="project" value="TreeGrafter"/>
</dbReference>
<evidence type="ECO:0000256" key="2">
    <source>
        <dbReference type="ARBA" id="ARBA00023043"/>
    </source>
</evidence>
<dbReference type="WBParaSite" id="HPLM_0000641901-mRNA-1">
    <property type="protein sequence ID" value="HPLM_0000641901-mRNA-1"/>
    <property type="gene ID" value="HPLM_0000641901"/>
</dbReference>
<evidence type="ECO:0000313" key="6">
    <source>
        <dbReference type="Proteomes" id="UP000268014"/>
    </source>
</evidence>
<sequence length="228" mass="25780">MNAVADDKPAAKCTRKPKDVKETTDTGVSSRGPNSKQLAWLRACRKGDLVECKKLLEENPDLLHYVPPHHLNYSAVHIATLGRHYELLRFLKSKKANFNATTRIGYTPLHLAAQNQDQETARLLIREFGVDSRIHDLLGYTYEHYADWLDYPEYDETTSRFSYRECKSDSKSRSFGASLLAPYKGTLIGDLGPGGGRKSSINVGILYHWDLVSARGWLTYELLASFLD</sequence>
<keyword evidence="1" id="KW-0677">Repeat</keyword>
<organism evidence="7">
    <name type="scientific">Haemonchus placei</name>
    <name type="common">Barber's pole worm</name>
    <dbReference type="NCBI Taxonomy" id="6290"/>
    <lineage>
        <taxon>Eukaryota</taxon>
        <taxon>Metazoa</taxon>
        <taxon>Ecdysozoa</taxon>
        <taxon>Nematoda</taxon>
        <taxon>Chromadorea</taxon>
        <taxon>Rhabditida</taxon>
        <taxon>Rhabditina</taxon>
        <taxon>Rhabditomorpha</taxon>
        <taxon>Strongyloidea</taxon>
        <taxon>Trichostrongylidae</taxon>
        <taxon>Haemonchus</taxon>
    </lineage>
</organism>
<evidence type="ECO:0000256" key="3">
    <source>
        <dbReference type="PROSITE-ProRule" id="PRU00023"/>
    </source>
</evidence>
<name>A0A158QLG1_HAEPC</name>
<keyword evidence="2 3" id="KW-0040">ANK repeat</keyword>
<dbReference type="PANTHER" id="PTHR24171">
    <property type="entry name" value="ANKYRIN REPEAT DOMAIN-CONTAINING PROTEIN 39-RELATED"/>
    <property type="match status" value="1"/>
</dbReference>
<dbReference type="GO" id="GO:0004842">
    <property type="term" value="F:ubiquitin-protein transferase activity"/>
    <property type="evidence" value="ECO:0007669"/>
    <property type="project" value="TreeGrafter"/>
</dbReference>
<dbReference type="InterPro" id="IPR036770">
    <property type="entry name" value="Ankyrin_rpt-contain_sf"/>
</dbReference>
<protein>
    <submittedName>
        <fullName evidence="7">ANK_REP_REGION domain-containing protein</fullName>
    </submittedName>
</protein>
<dbReference type="AlphaFoldDB" id="A0A158QLG1"/>
<dbReference type="PANTHER" id="PTHR24171:SF8">
    <property type="entry name" value="BRCA1-ASSOCIATED RING DOMAIN PROTEIN 1"/>
    <property type="match status" value="1"/>
</dbReference>
<gene>
    <name evidence="5" type="ORF">HPLM_LOCUS6411</name>
</gene>
<evidence type="ECO:0000313" key="7">
    <source>
        <dbReference type="WBParaSite" id="HPLM_0000641901-mRNA-1"/>
    </source>
</evidence>
<dbReference type="InterPro" id="IPR002110">
    <property type="entry name" value="Ankyrin_rpt"/>
</dbReference>
<dbReference type="OrthoDB" id="194358at2759"/>
<feature type="compositionally biased region" description="Basic and acidic residues" evidence="4">
    <location>
        <begin position="1"/>
        <end position="24"/>
    </location>
</feature>
<evidence type="ECO:0000256" key="4">
    <source>
        <dbReference type="SAM" id="MobiDB-lite"/>
    </source>
</evidence>
<dbReference type="STRING" id="6290.A0A158QLG1"/>
<accession>A0A158QLG1</accession>
<reference evidence="7" key="1">
    <citation type="submission" date="2016-04" db="UniProtKB">
        <authorList>
            <consortium name="WormBaseParasite"/>
        </authorList>
    </citation>
    <scope>IDENTIFICATION</scope>
</reference>
<proteinExistence type="predicted"/>
<dbReference type="SMART" id="SM00248">
    <property type="entry name" value="ANK"/>
    <property type="match status" value="2"/>
</dbReference>
<feature type="repeat" description="ANK" evidence="3">
    <location>
        <begin position="104"/>
        <end position="126"/>
    </location>
</feature>
<evidence type="ECO:0000313" key="5">
    <source>
        <dbReference type="EMBL" id="VDO28894.1"/>
    </source>
</evidence>
<dbReference type="GO" id="GO:0085020">
    <property type="term" value="P:protein K6-linked ubiquitination"/>
    <property type="evidence" value="ECO:0007669"/>
    <property type="project" value="TreeGrafter"/>
</dbReference>
<evidence type="ECO:0000256" key="1">
    <source>
        <dbReference type="ARBA" id="ARBA00022737"/>
    </source>
</evidence>
<dbReference type="PROSITE" id="PS50088">
    <property type="entry name" value="ANK_REPEAT"/>
    <property type="match status" value="1"/>
</dbReference>
<keyword evidence="6" id="KW-1185">Reference proteome</keyword>
<dbReference type="PROSITE" id="PS50297">
    <property type="entry name" value="ANK_REP_REGION"/>
    <property type="match status" value="1"/>
</dbReference>
<dbReference type="Proteomes" id="UP000268014">
    <property type="component" value="Unassembled WGS sequence"/>
</dbReference>
<feature type="compositionally biased region" description="Polar residues" evidence="4">
    <location>
        <begin position="25"/>
        <end position="34"/>
    </location>
</feature>
<dbReference type="Gene3D" id="1.25.40.20">
    <property type="entry name" value="Ankyrin repeat-containing domain"/>
    <property type="match status" value="1"/>
</dbReference>
<reference evidence="5 6" key="2">
    <citation type="submission" date="2018-11" db="EMBL/GenBank/DDBJ databases">
        <authorList>
            <consortium name="Pathogen Informatics"/>
        </authorList>
    </citation>
    <scope>NUCLEOTIDE SEQUENCE [LARGE SCALE GENOMIC DNA]</scope>
    <source>
        <strain evidence="5 6">MHpl1</strain>
    </source>
</reference>
<dbReference type="Pfam" id="PF12796">
    <property type="entry name" value="Ank_2"/>
    <property type="match status" value="1"/>
</dbReference>